<comment type="similarity">
    <text evidence="1 5">Belongs to the iron/ascorbate-dependent oxidoreductase family.</text>
</comment>
<dbReference type="SUPFAM" id="SSF51197">
    <property type="entry name" value="Clavaminate synthase-like"/>
    <property type="match status" value="1"/>
</dbReference>
<evidence type="ECO:0000256" key="6">
    <source>
        <dbReference type="SAM" id="MobiDB-lite"/>
    </source>
</evidence>
<dbReference type="Pfam" id="PF14226">
    <property type="entry name" value="DIOX_N"/>
    <property type="match status" value="1"/>
</dbReference>
<proteinExistence type="inferred from homology"/>
<dbReference type="PANTHER" id="PTHR10209">
    <property type="entry name" value="OXIDOREDUCTASE, 2OG-FE II OXYGENASE FAMILY PROTEIN"/>
    <property type="match status" value="1"/>
</dbReference>
<dbReference type="EMBL" id="LR746266">
    <property type="protein sequence ID" value="CAA7393871.1"/>
    <property type="molecule type" value="Genomic_DNA"/>
</dbReference>
<evidence type="ECO:0000256" key="4">
    <source>
        <dbReference type="ARBA" id="ARBA00023004"/>
    </source>
</evidence>
<evidence type="ECO:0000313" key="8">
    <source>
        <dbReference type="EMBL" id="CAA7393871.1"/>
    </source>
</evidence>
<dbReference type="PRINTS" id="PR00682">
    <property type="entry name" value="IPNSYNTHASE"/>
</dbReference>
<dbReference type="Proteomes" id="UP000663760">
    <property type="component" value="Chromosome 3"/>
</dbReference>
<keyword evidence="2 5" id="KW-0479">Metal-binding</keyword>
<dbReference type="OrthoDB" id="288590at2759"/>
<evidence type="ECO:0000256" key="1">
    <source>
        <dbReference type="ARBA" id="ARBA00008056"/>
    </source>
</evidence>
<evidence type="ECO:0000313" key="9">
    <source>
        <dbReference type="Proteomes" id="UP000663760"/>
    </source>
</evidence>
<keyword evidence="3 5" id="KW-0560">Oxidoreductase</keyword>
<accession>A0A7I8K859</accession>
<dbReference type="Pfam" id="PF03171">
    <property type="entry name" value="2OG-FeII_Oxy"/>
    <property type="match status" value="1"/>
</dbReference>
<evidence type="ECO:0000256" key="2">
    <source>
        <dbReference type="ARBA" id="ARBA00022723"/>
    </source>
</evidence>
<dbReference type="InterPro" id="IPR005123">
    <property type="entry name" value="Oxoglu/Fe-dep_dioxygenase_dom"/>
</dbReference>
<reference evidence="8" key="1">
    <citation type="submission" date="2020-02" db="EMBL/GenBank/DDBJ databases">
        <authorList>
            <person name="Scholz U."/>
            <person name="Mascher M."/>
            <person name="Fiebig A."/>
        </authorList>
    </citation>
    <scope>NUCLEOTIDE SEQUENCE</scope>
</reference>
<gene>
    <name evidence="8" type="ORF">SI8410_03004568</name>
</gene>
<dbReference type="InterPro" id="IPR044861">
    <property type="entry name" value="IPNS-like_FE2OG_OXY"/>
</dbReference>
<dbReference type="GO" id="GO:0046872">
    <property type="term" value="F:metal ion binding"/>
    <property type="evidence" value="ECO:0007669"/>
    <property type="project" value="UniProtKB-KW"/>
</dbReference>
<evidence type="ECO:0000256" key="5">
    <source>
        <dbReference type="RuleBase" id="RU003682"/>
    </source>
</evidence>
<dbReference type="PROSITE" id="PS51471">
    <property type="entry name" value="FE2OG_OXY"/>
    <property type="match status" value="1"/>
</dbReference>
<organism evidence="8 9">
    <name type="scientific">Spirodela intermedia</name>
    <name type="common">Intermediate duckweed</name>
    <dbReference type="NCBI Taxonomy" id="51605"/>
    <lineage>
        <taxon>Eukaryota</taxon>
        <taxon>Viridiplantae</taxon>
        <taxon>Streptophyta</taxon>
        <taxon>Embryophyta</taxon>
        <taxon>Tracheophyta</taxon>
        <taxon>Spermatophyta</taxon>
        <taxon>Magnoliopsida</taxon>
        <taxon>Liliopsida</taxon>
        <taxon>Araceae</taxon>
        <taxon>Lemnoideae</taxon>
        <taxon>Spirodela</taxon>
    </lineage>
</organism>
<sequence>MGLEMDEAFYQDPEHRPKPTVGEAGEIPLIDLSPLAAESAEAQQALPGLLDQVEAACRDWGFLQVVNHGVPLELLEGLQLAAREFFALPAEEKAQVRRDAMNPWGYYEGEHTKNVRDWKEVLDFMVPGEATVLAAKDQGDRGSEIWRNQWPECPPQLRDAGQRYGRAVEELAFKLLELISLTLGLPAKRLNEFFEGGSPSTFIRLNYYPPCPAPHLALGVGRHKDAGALTVLAQDDVGGLDVKRRSDGEWVRVKPIPGSLIINVGDIIQVWSNDKYESAEHRVSVNSERERFSIPFFFNPDMSTMIEALEELVSDGAPRKYEAYNWGMFFKTRKDSNFGKLAAENIQIHHFKKNTQ</sequence>
<keyword evidence="9" id="KW-1185">Reference proteome</keyword>
<dbReference type="GO" id="GO:0051213">
    <property type="term" value="F:dioxygenase activity"/>
    <property type="evidence" value="ECO:0007669"/>
    <property type="project" value="UniProtKB-ARBA"/>
</dbReference>
<dbReference type="InterPro" id="IPR026992">
    <property type="entry name" value="DIOX_N"/>
</dbReference>
<dbReference type="Gene3D" id="2.60.120.330">
    <property type="entry name" value="B-lactam Antibiotic, Isopenicillin N Synthase, Chain"/>
    <property type="match status" value="1"/>
</dbReference>
<name>A0A7I8K859_SPIIN</name>
<dbReference type="InterPro" id="IPR027443">
    <property type="entry name" value="IPNS-like_sf"/>
</dbReference>
<keyword evidence="4 5" id="KW-0408">Iron</keyword>
<feature type="domain" description="Fe2OG dioxygenase" evidence="7">
    <location>
        <begin position="199"/>
        <end position="300"/>
    </location>
</feature>
<feature type="region of interest" description="Disordered" evidence="6">
    <location>
        <begin position="1"/>
        <end position="21"/>
    </location>
</feature>
<dbReference type="PANTHER" id="PTHR10209:SF885">
    <property type="entry name" value="2OG-FE(II) OXYGENASE FAMILY, PUTATIVE (AFU_ORTHOLOGUE AFUA_2G00750)-RELATED"/>
    <property type="match status" value="1"/>
</dbReference>
<dbReference type="AlphaFoldDB" id="A0A7I8K859"/>
<evidence type="ECO:0000256" key="3">
    <source>
        <dbReference type="ARBA" id="ARBA00023002"/>
    </source>
</evidence>
<dbReference type="FunFam" id="2.60.120.330:FF:000012">
    <property type="entry name" value="Gibberellin 20 oxidase 1"/>
    <property type="match status" value="1"/>
</dbReference>
<evidence type="ECO:0000259" key="7">
    <source>
        <dbReference type="PROSITE" id="PS51471"/>
    </source>
</evidence>
<protein>
    <recommendedName>
        <fullName evidence="7">Fe2OG dioxygenase domain-containing protein</fullName>
    </recommendedName>
</protein>